<sequence length="71" mass="8272">MNIKESKEGYNNKHHKTSHEIPILRTILTFLEIIYDGDIHLLTIEIEENYDDFEGFSVTICPNCGKWSVCD</sequence>
<gene>
    <name evidence="1" type="ORF">B4082_5542</name>
</gene>
<dbReference type="EMBL" id="LJKA01000078">
    <property type="protein sequence ID" value="KZD26871.1"/>
    <property type="molecule type" value="Genomic_DNA"/>
</dbReference>
<reference evidence="1 2" key="1">
    <citation type="submission" date="2015-09" db="EMBL/GenBank/DDBJ databases">
        <title>Bacillus cereus food isolates.</title>
        <authorList>
            <person name="Boekhorst J."/>
        </authorList>
    </citation>
    <scope>NUCLEOTIDE SEQUENCE [LARGE SCALE GENOMIC DNA]</scope>
    <source>
        <strain evidence="1 2">B4082</strain>
    </source>
</reference>
<comment type="caution">
    <text evidence="1">The sequence shown here is derived from an EMBL/GenBank/DDBJ whole genome shotgun (WGS) entry which is preliminary data.</text>
</comment>
<organism evidence="1 2">
    <name type="scientific">Bacillus cereus</name>
    <dbReference type="NCBI Taxonomy" id="1396"/>
    <lineage>
        <taxon>Bacteria</taxon>
        <taxon>Bacillati</taxon>
        <taxon>Bacillota</taxon>
        <taxon>Bacilli</taxon>
        <taxon>Bacillales</taxon>
        <taxon>Bacillaceae</taxon>
        <taxon>Bacillus</taxon>
        <taxon>Bacillus cereus group</taxon>
    </lineage>
</organism>
<accession>A0A161QX92</accession>
<proteinExistence type="predicted"/>
<dbReference type="Proteomes" id="UP000076501">
    <property type="component" value="Unassembled WGS sequence"/>
</dbReference>
<evidence type="ECO:0000313" key="2">
    <source>
        <dbReference type="Proteomes" id="UP000076501"/>
    </source>
</evidence>
<name>A0A161QX92_BACCE</name>
<dbReference type="AlphaFoldDB" id="A0A161QX92"/>
<dbReference type="RefSeq" id="WP_063225055.1">
    <property type="nucleotide sequence ID" value="NZ_JAEHBS010000044.1"/>
</dbReference>
<protein>
    <submittedName>
        <fullName evidence="1">Uncharacterized protein</fullName>
    </submittedName>
</protein>
<dbReference type="PATRIC" id="fig|1396.539.peg.4803"/>
<evidence type="ECO:0000313" key="1">
    <source>
        <dbReference type="EMBL" id="KZD26871.1"/>
    </source>
</evidence>